<evidence type="ECO:0000313" key="6">
    <source>
        <dbReference type="Proteomes" id="UP000886520"/>
    </source>
</evidence>
<dbReference type="Gene3D" id="1.10.246.130">
    <property type="match status" value="1"/>
</dbReference>
<dbReference type="OrthoDB" id="2015213at2759"/>
<comment type="catalytic activity">
    <reaction evidence="3">
        <text>glutathione + H2O = L-cysteinylglycine + L-glutamate</text>
        <dbReference type="Rhea" id="RHEA:28807"/>
        <dbReference type="ChEBI" id="CHEBI:15377"/>
        <dbReference type="ChEBI" id="CHEBI:29985"/>
        <dbReference type="ChEBI" id="CHEBI:57925"/>
        <dbReference type="ChEBI" id="CHEBI:61694"/>
        <dbReference type="EC" id="3.4.19.13"/>
    </reaction>
</comment>
<evidence type="ECO:0000256" key="1">
    <source>
        <dbReference type="PIRSR" id="PIRSR600101-1"/>
    </source>
</evidence>
<dbReference type="GO" id="GO:0103068">
    <property type="term" value="F:leukotriene C4 gamma-glutamyl transferase activity"/>
    <property type="evidence" value="ECO:0007669"/>
    <property type="project" value="UniProtKB-EC"/>
</dbReference>
<keyword evidence="6" id="KW-1185">Reference proteome</keyword>
<dbReference type="AlphaFoldDB" id="A0A9D4UEH8"/>
<dbReference type="GO" id="GO:0036374">
    <property type="term" value="F:glutathione hydrolase activity"/>
    <property type="evidence" value="ECO:0007669"/>
    <property type="project" value="UniProtKB-UniRule"/>
</dbReference>
<feature type="binding site" evidence="2">
    <location>
        <begin position="455"/>
        <end position="456"/>
    </location>
    <ligand>
        <name>L-glutamate</name>
        <dbReference type="ChEBI" id="CHEBI:29985"/>
    </ligand>
</feature>
<gene>
    <name evidence="5" type="ORF">GOP47_0018954</name>
</gene>
<dbReference type="PANTHER" id="PTHR11686:SF9">
    <property type="entry name" value="RE13973P"/>
    <property type="match status" value="1"/>
</dbReference>
<dbReference type="InterPro" id="IPR043138">
    <property type="entry name" value="GGT_lsub"/>
</dbReference>
<dbReference type="SUPFAM" id="SSF56235">
    <property type="entry name" value="N-terminal nucleophile aminohydrolases (Ntn hydrolases)"/>
    <property type="match status" value="1"/>
</dbReference>
<dbReference type="Pfam" id="PF01019">
    <property type="entry name" value="G_glu_transpept"/>
    <property type="match status" value="1"/>
</dbReference>
<proteinExistence type="predicted"/>
<evidence type="ECO:0000256" key="2">
    <source>
        <dbReference type="PIRSR" id="PIRSR600101-2"/>
    </source>
</evidence>
<dbReference type="Proteomes" id="UP000886520">
    <property type="component" value="Chromosome 18"/>
</dbReference>
<keyword evidence="3" id="KW-0808">Transferase</keyword>
<dbReference type="InterPro" id="IPR043137">
    <property type="entry name" value="GGT_ssub_C"/>
</dbReference>
<evidence type="ECO:0000256" key="4">
    <source>
        <dbReference type="SAM" id="SignalP"/>
    </source>
</evidence>
<keyword evidence="3" id="KW-0378">Hydrolase</keyword>
<dbReference type="EC" id="3.4.19.13" evidence="3"/>
<evidence type="ECO:0000256" key="3">
    <source>
        <dbReference type="RuleBase" id="RU368068"/>
    </source>
</evidence>
<dbReference type="InterPro" id="IPR000101">
    <property type="entry name" value="GGT_peptidase"/>
</dbReference>
<dbReference type="EC" id="2.3.2.2" evidence="3"/>
<reference evidence="5" key="1">
    <citation type="submission" date="2021-01" db="EMBL/GenBank/DDBJ databases">
        <title>Adiantum capillus-veneris genome.</title>
        <authorList>
            <person name="Fang Y."/>
            <person name="Liao Q."/>
        </authorList>
    </citation>
    <scope>NUCLEOTIDE SEQUENCE</scope>
    <source>
        <strain evidence="5">H3</strain>
        <tissue evidence="5">Leaf</tissue>
    </source>
</reference>
<dbReference type="NCBIfam" id="TIGR00066">
    <property type="entry name" value="g_glut_trans"/>
    <property type="match status" value="1"/>
</dbReference>
<protein>
    <recommendedName>
        <fullName evidence="3">Glutathione hydrolase</fullName>
        <ecNumber evidence="3">2.3.2.2</ecNumber>
        <ecNumber evidence="3">3.4.19.13</ecNumber>
    </recommendedName>
    <alternativeName>
        <fullName evidence="3">Gamma-glutamyltransferase</fullName>
    </alternativeName>
    <alternativeName>
        <fullName evidence="3">Gamma-glutamyltranspeptidase</fullName>
    </alternativeName>
</protein>
<feature type="active site" description="Nucleophile" evidence="1">
    <location>
        <position position="386"/>
    </location>
</feature>
<dbReference type="GO" id="GO:0006751">
    <property type="term" value="P:glutathione catabolic process"/>
    <property type="evidence" value="ECO:0007669"/>
    <property type="project" value="UniProtKB-UniRule"/>
</dbReference>
<dbReference type="PANTHER" id="PTHR11686">
    <property type="entry name" value="GAMMA GLUTAMYL TRANSPEPTIDASE"/>
    <property type="match status" value="1"/>
</dbReference>
<feature type="chain" id="PRO_5039687345" description="Glutathione hydrolase" evidence="4">
    <location>
        <begin position="23"/>
        <end position="602"/>
    </location>
</feature>
<keyword evidence="3" id="KW-0012">Acyltransferase</keyword>
<dbReference type="FunFam" id="1.10.246.130:FF:000001">
    <property type="entry name" value="Gamma-glutamyltransferase 5 isoform 1"/>
    <property type="match status" value="1"/>
</dbReference>
<sequence length="602" mass="64364">MAPFAALLWVFLITAAPHGSLARTPKRVRMPTDHMQESGSRIARGFTGAVSGEDSRCSEIGRDIMAEMGGNAVDATVAVALCSGVVNPMASGIGGGAFLLFLPTNATSPLAFDFREVAPGAASENMYAGNEELKLRGALSVAVPGELAGLHLLWQQYGTLPWNDLFEPAIQLAANGFVVRPYLAAAIETAGSSILADEGLSEVFAPNGTLLGAGDLCVWTSLAKSLASIAEEGPAAFYNGSIGQNFVNDVQDAGGILTMDDLTQYAVKIRDPTVVNVEGLSVFGMPPPSSAGACIALVLNILAAYPDPFQAVEGPLGLHRMVEAIKHAFAIRMNLSDPDFVNVTKVVSTMLNATYAAELQSLINDNKTYPSPYYGGSWSQLNDHGTCHFNIVDGDRNVIAMTSTVNYPFGAKMLSKSTGIVMNNEMDDFSIPTNSSGSTPPAPANFIQPYKRPLSSMAPTIVMKNRQFLGALGGSGGTKIITATLQVFLNRFWKSYQPLDAVSSPRLHHQLFPDVLQYEDWTTAIGDLIEEPLTVVEYLESKGHNMTSKKGGITELLIQDLSDPLDARSVHSWWRIMRGIEPVRGLLTAVSDLRKDGSPSAY</sequence>
<comment type="catalytic activity">
    <reaction evidence="3">
        <text>an N-terminal (5-L-glutamyl)-[peptide] + an alpha-amino acid = 5-L-glutamyl amino acid + an N-terminal L-alpha-aminoacyl-[peptide]</text>
        <dbReference type="Rhea" id="RHEA:23904"/>
        <dbReference type="Rhea" id="RHEA-COMP:9780"/>
        <dbReference type="Rhea" id="RHEA-COMP:9795"/>
        <dbReference type="ChEBI" id="CHEBI:77644"/>
        <dbReference type="ChEBI" id="CHEBI:78597"/>
        <dbReference type="ChEBI" id="CHEBI:78599"/>
        <dbReference type="ChEBI" id="CHEBI:78608"/>
        <dbReference type="EC" id="2.3.2.2"/>
    </reaction>
</comment>
<dbReference type="InterPro" id="IPR029055">
    <property type="entry name" value="Ntn_hydrolases_N"/>
</dbReference>
<comment type="pathway">
    <text evidence="3">Sulfur metabolism; glutathione metabolism.</text>
</comment>
<dbReference type="GO" id="GO:0005886">
    <property type="term" value="C:plasma membrane"/>
    <property type="evidence" value="ECO:0007669"/>
    <property type="project" value="TreeGrafter"/>
</dbReference>
<comment type="catalytic activity">
    <reaction evidence="3">
        <text>an S-substituted glutathione + H2O = an S-substituted L-cysteinylglycine + L-glutamate</text>
        <dbReference type="Rhea" id="RHEA:59468"/>
        <dbReference type="ChEBI" id="CHEBI:15377"/>
        <dbReference type="ChEBI" id="CHEBI:29985"/>
        <dbReference type="ChEBI" id="CHEBI:90779"/>
        <dbReference type="ChEBI" id="CHEBI:143103"/>
        <dbReference type="EC" id="3.4.19.13"/>
    </reaction>
</comment>
<accession>A0A9D4UEH8</accession>
<feature type="binding site" evidence="2">
    <location>
        <position position="115"/>
    </location>
    <ligand>
        <name>L-glutamate</name>
        <dbReference type="ChEBI" id="CHEBI:29985"/>
    </ligand>
</feature>
<dbReference type="EMBL" id="JABFUD020000018">
    <property type="protein sequence ID" value="KAI5066330.1"/>
    <property type="molecule type" value="Genomic_DNA"/>
</dbReference>
<evidence type="ECO:0000313" key="5">
    <source>
        <dbReference type="EMBL" id="KAI5066330.1"/>
    </source>
</evidence>
<name>A0A9D4UEH8_ADICA</name>
<comment type="caution">
    <text evidence="5">The sequence shown here is derived from an EMBL/GenBank/DDBJ whole genome shotgun (WGS) entry which is preliminary data.</text>
</comment>
<feature type="binding site" evidence="2">
    <location>
        <position position="477"/>
    </location>
    <ligand>
        <name>L-glutamate</name>
        <dbReference type="ChEBI" id="CHEBI:29985"/>
    </ligand>
</feature>
<dbReference type="PRINTS" id="PR01210">
    <property type="entry name" value="GGTRANSPTASE"/>
</dbReference>
<organism evidence="5 6">
    <name type="scientific">Adiantum capillus-veneris</name>
    <name type="common">Maidenhair fern</name>
    <dbReference type="NCBI Taxonomy" id="13818"/>
    <lineage>
        <taxon>Eukaryota</taxon>
        <taxon>Viridiplantae</taxon>
        <taxon>Streptophyta</taxon>
        <taxon>Embryophyta</taxon>
        <taxon>Tracheophyta</taxon>
        <taxon>Polypodiopsida</taxon>
        <taxon>Polypodiidae</taxon>
        <taxon>Polypodiales</taxon>
        <taxon>Pteridineae</taxon>
        <taxon>Pteridaceae</taxon>
        <taxon>Vittarioideae</taxon>
        <taxon>Adiantum</taxon>
    </lineage>
</organism>
<feature type="binding site" evidence="2">
    <location>
        <begin position="404"/>
        <end position="406"/>
    </location>
    <ligand>
        <name>L-glutamate</name>
        <dbReference type="ChEBI" id="CHEBI:29985"/>
    </ligand>
</feature>
<feature type="binding site" evidence="2">
    <location>
        <position position="428"/>
    </location>
    <ligand>
        <name>L-glutamate</name>
        <dbReference type="ChEBI" id="CHEBI:29985"/>
    </ligand>
</feature>
<keyword evidence="4" id="KW-0732">Signal</keyword>
<feature type="signal peptide" evidence="4">
    <location>
        <begin position="1"/>
        <end position="22"/>
    </location>
</feature>
<dbReference type="Gene3D" id="3.60.20.40">
    <property type="match status" value="1"/>
</dbReference>
<comment type="function">
    <text evidence="3">Cleaves the gamma-glutamyl peptide bond of glutathione and glutathione conjugates.</text>
</comment>